<reference evidence="1" key="1">
    <citation type="submission" date="2022-12" db="EMBL/GenBank/DDBJ databases">
        <authorList>
            <person name="Wang J."/>
        </authorList>
    </citation>
    <scope>NUCLEOTIDE SEQUENCE</scope>
    <source>
        <strain evidence="1">HY-45-18</strain>
    </source>
</reference>
<evidence type="ECO:0000313" key="1">
    <source>
        <dbReference type="EMBL" id="MCY6484545.1"/>
    </source>
</evidence>
<organism evidence="1 2">
    <name type="scientific">Clostridium aestuarii</name>
    <dbReference type="NCBI Taxonomy" id="338193"/>
    <lineage>
        <taxon>Bacteria</taxon>
        <taxon>Bacillati</taxon>
        <taxon>Bacillota</taxon>
        <taxon>Clostridia</taxon>
        <taxon>Eubacteriales</taxon>
        <taxon>Clostridiaceae</taxon>
        <taxon>Clostridium</taxon>
    </lineage>
</organism>
<protein>
    <submittedName>
        <fullName evidence="1">YtxH domain-containing protein</fullName>
    </submittedName>
</protein>
<dbReference type="RefSeq" id="WP_268040848.1">
    <property type="nucleotide sequence ID" value="NZ_JAPQER010000003.1"/>
</dbReference>
<sequence length="58" mass="6549">MNRRVVRGMTTAAMLGAAAGMLMAPQLSRGTRKKMKKRTRNMMDTAENAYDIVMNMIR</sequence>
<comment type="caution">
    <text evidence="1">The sequence shown here is derived from an EMBL/GenBank/DDBJ whole genome shotgun (WGS) entry which is preliminary data.</text>
</comment>
<gene>
    <name evidence="1" type="ORF">OW763_09350</name>
</gene>
<dbReference type="Proteomes" id="UP001078443">
    <property type="component" value="Unassembled WGS sequence"/>
</dbReference>
<evidence type="ECO:0000313" key="2">
    <source>
        <dbReference type="Proteomes" id="UP001078443"/>
    </source>
</evidence>
<proteinExistence type="predicted"/>
<accession>A0ABT4CZY2</accession>
<keyword evidence="2" id="KW-1185">Reference proteome</keyword>
<name>A0ABT4CZY2_9CLOT</name>
<dbReference type="EMBL" id="JAPQER010000003">
    <property type="protein sequence ID" value="MCY6484545.1"/>
    <property type="molecule type" value="Genomic_DNA"/>
</dbReference>